<dbReference type="InterPro" id="IPR019821">
    <property type="entry name" value="Kinesin_motor_CS"/>
</dbReference>
<dbReference type="InterPro" id="IPR036961">
    <property type="entry name" value="Kinesin_motor_dom_sf"/>
</dbReference>
<evidence type="ECO:0000256" key="6">
    <source>
        <dbReference type="ARBA" id="ARBA00023212"/>
    </source>
</evidence>
<dbReference type="GO" id="GO:0003777">
    <property type="term" value="F:microtubule motor activity"/>
    <property type="evidence" value="ECO:0007669"/>
    <property type="project" value="InterPro"/>
</dbReference>
<dbReference type="SUPFAM" id="SSF52540">
    <property type="entry name" value="P-loop containing nucleoside triphosphate hydrolases"/>
    <property type="match status" value="1"/>
</dbReference>
<keyword evidence="8" id="KW-0493">Microtubule</keyword>
<dbReference type="GO" id="GO:0005524">
    <property type="term" value="F:ATP binding"/>
    <property type="evidence" value="ECO:0007669"/>
    <property type="project" value="UniProtKB-KW"/>
</dbReference>
<dbReference type="GO" id="GO:0051231">
    <property type="term" value="P:spindle elongation"/>
    <property type="evidence" value="ECO:0007669"/>
    <property type="project" value="TreeGrafter"/>
</dbReference>
<feature type="non-terminal residue" evidence="10">
    <location>
        <position position="1"/>
    </location>
</feature>
<gene>
    <name evidence="10" type="ORF">JBS370_LOCUS14950</name>
</gene>
<comment type="similarity">
    <text evidence="7 8">Belongs to the TRAFAC class myosin-kinesin ATPase superfamily. Kinesin family.</text>
</comment>
<keyword evidence="5" id="KW-0175">Coiled coil</keyword>
<comment type="caution">
    <text evidence="7">Lacks conserved residue(s) required for the propagation of feature annotation.</text>
</comment>
<keyword evidence="3 8" id="KW-0547">Nucleotide-binding</keyword>
<protein>
    <recommendedName>
        <fullName evidence="8">Kinesin-like protein</fullName>
    </recommendedName>
</protein>
<feature type="domain" description="Kinesin motor" evidence="9">
    <location>
        <begin position="1"/>
        <end position="196"/>
    </location>
</feature>
<organism evidence="10 11">
    <name type="scientific">Rotaria sordida</name>
    <dbReference type="NCBI Taxonomy" id="392033"/>
    <lineage>
        <taxon>Eukaryota</taxon>
        <taxon>Metazoa</taxon>
        <taxon>Spiralia</taxon>
        <taxon>Gnathifera</taxon>
        <taxon>Rotifera</taxon>
        <taxon>Eurotatoria</taxon>
        <taxon>Bdelloidea</taxon>
        <taxon>Philodinida</taxon>
        <taxon>Philodinidae</taxon>
        <taxon>Rotaria</taxon>
    </lineage>
</organism>
<dbReference type="SMART" id="SM00129">
    <property type="entry name" value="KISc"/>
    <property type="match status" value="1"/>
</dbReference>
<dbReference type="Gene3D" id="3.40.850.10">
    <property type="entry name" value="Kinesin motor domain"/>
    <property type="match status" value="1"/>
</dbReference>
<dbReference type="PRINTS" id="PR00380">
    <property type="entry name" value="KINESINHEAVY"/>
</dbReference>
<evidence type="ECO:0000256" key="1">
    <source>
        <dbReference type="ARBA" id="ARBA00004245"/>
    </source>
</evidence>
<evidence type="ECO:0000313" key="11">
    <source>
        <dbReference type="Proteomes" id="UP000663836"/>
    </source>
</evidence>
<evidence type="ECO:0000256" key="8">
    <source>
        <dbReference type="RuleBase" id="RU000394"/>
    </source>
</evidence>
<name>A0A819BMS4_9BILA</name>
<dbReference type="InterPro" id="IPR027417">
    <property type="entry name" value="P-loop_NTPase"/>
</dbReference>
<dbReference type="EMBL" id="CAJOBD010001390">
    <property type="protein sequence ID" value="CAF3794654.1"/>
    <property type="molecule type" value="Genomic_DNA"/>
</dbReference>
<evidence type="ECO:0000256" key="7">
    <source>
        <dbReference type="PROSITE-ProRule" id="PRU00283"/>
    </source>
</evidence>
<dbReference type="GO" id="GO:0008017">
    <property type="term" value="F:microtubule binding"/>
    <property type="evidence" value="ECO:0007669"/>
    <property type="project" value="InterPro"/>
</dbReference>
<accession>A0A819BMS4</accession>
<keyword evidence="4 8" id="KW-0067">ATP-binding</keyword>
<dbReference type="PANTHER" id="PTHR47969:SF15">
    <property type="entry name" value="CHROMOSOME-ASSOCIATED KINESIN KIF4A-RELATED"/>
    <property type="match status" value="1"/>
</dbReference>
<evidence type="ECO:0000256" key="5">
    <source>
        <dbReference type="ARBA" id="ARBA00023054"/>
    </source>
</evidence>
<evidence type="ECO:0000256" key="4">
    <source>
        <dbReference type="ARBA" id="ARBA00022840"/>
    </source>
</evidence>
<evidence type="ECO:0000256" key="2">
    <source>
        <dbReference type="ARBA" id="ARBA00022490"/>
    </source>
</evidence>
<proteinExistence type="inferred from homology"/>
<dbReference type="GO" id="GO:0007052">
    <property type="term" value="P:mitotic spindle organization"/>
    <property type="evidence" value="ECO:0007669"/>
    <property type="project" value="TreeGrafter"/>
</dbReference>
<dbReference type="Proteomes" id="UP000663836">
    <property type="component" value="Unassembled WGS sequence"/>
</dbReference>
<dbReference type="InterPro" id="IPR001752">
    <property type="entry name" value="Kinesin_motor_dom"/>
</dbReference>
<sequence length="640" mass="73025">YNEELHDLLLPRTSLKSSSRLELRENPRSSGVHITNLTWKNIYTIEECLKLKRLGDLARTMGSTQMNRDSSRSHTMFSLSIQYQHNSQTKIFRQGKLNFVDLAGSERQIKTGASGQQLLESAKINLSLSALNKVISSLVQTNTTHIPYRDSKLTRLLQDSIGGTTKTIMIACISPSEDNYDETLCTLRYASRTKNIRNTPIINENSSNILLQQYAEEIERLRAIINSSNIHMHSLSRSIPLNEVKLDDQHSIKTICDHQISSENSPIIKCQRTISCQTMSIMTDTVISSTQTIYDIKDHDYKQLVIVFDENQHSYQFLAWHSCEISSEFNRQLKILVKENKNENSWLGTLTTTIENKSLIWKNHLYHRQHQLHLSEHTDSIITHFKIQETIDTVSSLSTFSLVLYTSSNYIILNNLLLSSTDKNQPINNHFITLKESNGIIYYLSDMLYSLSTNELLVFMLDQYHHYHLHHIILNENYLFENNEQIEIEHCSCCLNNENKSMKNKLISCSHHLSFINMSLSSYAAKPLLLGSLCLNRVNCFVNPCQVSRCAAHPQASCVANYCGGCFAHHYLDGKRVDCSDTVSEEPVEAPESKCITVNCFVDPCGFAKCGKNPKAVCRANYCGGCNAWFYENNQRVQCD</sequence>
<keyword evidence="6" id="KW-0206">Cytoskeleton</keyword>
<dbReference type="PROSITE" id="PS50067">
    <property type="entry name" value="KINESIN_MOTOR_2"/>
    <property type="match status" value="1"/>
</dbReference>
<keyword evidence="2" id="KW-0963">Cytoplasm</keyword>
<dbReference type="GO" id="GO:0005874">
    <property type="term" value="C:microtubule"/>
    <property type="evidence" value="ECO:0007669"/>
    <property type="project" value="UniProtKB-KW"/>
</dbReference>
<dbReference type="GO" id="GO:0005875">
    <property type="term" value="C:microtubule associated complex"/>
    <property type="evidence" value="ECO:0007669"/>
    <property type="project" value="TreeGrafter"/>
</dbReference>
<evidence type="ECO:0000256" key="3">
    <source>
        <dbReference type="ARBA" id="ARBA00022741"/>
    </source>
</evidence>
<comment type="subcellular location">
    <subcellularLocation>
        <location evidence="1">Cytoplasm</location>
        <location evidence="1">Cytoskeleton</location>
    </subcellularLocation>
</comment>
<evidence type="ECO:0000313" key="10">
    <source>
        <dbReference type="EMBL" id="CAF3794654.1"/>
    </source>
</evidence>
<dbReference type="PROSITE" id="PS00411">
    <property type="entry name" value="KINESIN_MOTOR_1"/>
    <property type="match status" value="1"/>
</dbReference>
<dbReference type="GO" id="GO:0007018">
    <property type="term" value="P:microtubule-based movement"/>
    <property type="evidence" value="ECO:0007669"/>
    <property type="project" value="InterPro"/>
</dbReference>
<dbReference type="AlphaFoldDB" id="A0A819BMS4"/>
<reference evidence="10" key="1">
    <citation type="submission" date="2021-02" db="EMBL/GenBank/DDBJ databases">
        <authorList>
            <person name="Nowell W R."/>
        </authorList>
    </citation>
    <scope>NUCLEOTIDE SEQUENCE</scope>
</reference>
<dbReference type="Pfam" id="PF00225">
    <property type="entry name" value="Kinesin"/>
    <property type="match status" value="1"/>
</dbReference>
<comment type="caution">
    <text evidence="10">The sequence shown here is derived from an EMBL/GenBank/DDBJ whole genome shotgun (WGS) entry which is preliminary data.</text>
</comment>
<keyword evidence="8" id="KW-0505">Motor protein</keyword>
<dbReference type="InterPro" id="IPR027640">
    <property type="entry name" value="Kinesin-like_fam"/>
</dbReference>
<dbReference type="PANTHER" id="PTHR47969">
    <property type="entry name" value="CHROMOSOME-ASSOCIATED KINESIN KIF4A-RELATED"/>
    <property type="match status" value="1"/>
</dbReference>
<evidence type="ECO:0000259" key="9">
    <source>
        <dbReference type="PROSITE" id="PS50067"/>
    </source>
</evidence>